<dbReference type="Proteomes" id="UP000224634">
    <property type="component" value="Unassembled WGS sequence"/>
</dbReference>
<dbReference type="AlphaFoldDB" id="A0A2B7Z1E0"/>
<accession>A0A2B7Z1E0</accession>
<protein>
    <recommendedName>
        <fullName evidence="3">F-box domain-containing protein</fullName>
    </recommendedName>
</protein>
<keyword evidence="2" id="KW-1185">Reference proteome</keyword>
<name>A0A2B7Z1E0_POLH7</name>
<evidence type="ECO:0000313" key="1">
    <source>
        <dbReference type="EMBL" id="PGH26647.1"/>
    </source>
</evidence>
<comment type="caution">
    <text evidence="1">The sequence shown here is derived from an EMBL/GenBank/DDBJ whole genome shotgun (WGS) entry which is preliminary data.</text>
</comment>
<dbReference type="OrthoDB" id="4356613at2759"/>
<dbReference type="STRING" id="1447883.A0A2B7Z1E0"/>
<evidence type="ECO:0008006" key="3">
    <source>
        <dbReference type="Google" id="ProtNLM"/>
    </source>
</evidence>
<reference evidence="1 2" key="1">
    <citation type="submission" date="2017-10" db="EMBL/GenBank/DDBJ databases">
        <title>Comparative genomics in systemic dimorphic fungi from Ajellomycetaceae.</title>
        <authorList>
            <person name="Munoz J.F."/>
            <person name="Mcewen J.G."/>
            <person name="Clay O.K."/>
            <person name="Cuomo C.A."/>
        </authorList>
    </citation>
    <scope>NUCLEOTIDE SEQUENCE [LARGE SCALE GENOMIC DNA]</scope>
    <source>
        <strain evidence="1 2">UAMH7299</strain>
    </source>
</reference>
<gene>
    <name evidence="1" type="ORF">AJ80_01592</name>
</gene>
<proteinExistence type="predicted"/>
<organism evidence="1 2">
    <name type="scientific">Polytolypa hystricis (strain UAMH7299)</name>
    <dbReference type="NCBI Taxonomy" id="1447883"/>
    <lineage>
        <taxon>Eukaryota</taxon>
        <taxon>Fungi</taxon>
        <taxon>Dikarya</taxon>
        <taxon>Ascomycota</taxon>
        <taxon>Pezizomycotina</taxon>
        <taxon>Eurotiomycetes</taxon>
        <taxon>Eurotiomycetidae</taxon>
        <taxon>Onygenales</taxon>
        <taxon>Onygenales incertae sedis</taxon>
        <taxon>Polytolypa</taxon>
    </lineage>
</organism>
<evidence type="ECO:0000313" key="2">
    <source>
        <dbReference type="Proteomes" id="UP000224634"/>
    </source>
</evidence>
<sequence>MERFRNPRNSLDKLESSEDNTLDRVEHLCPLDNGCHITTSTCNIGALDRLVLELILMTLVQLDIRSLTDFRRVNRRAMQVVDLISPYKKIITQAPIAIRVILSIGAGRWITCLDLYNKLRTQKCEVCGDSGRISSTSTKRGQRELCIMQEGPRHATFHKEYPWKIFPSRFVTTD</sequence>
<dbReference type="EMBL" id="PDNA01000014">
    <property type="protein sequence ID" value="PGH26647.1"/>
    <property type="molecule type" value="Genomic_DNA"/>
</dbReference>